<organism evidence="1 2">
    <name type="scientific">Streptomyces bathyalis</name>
    <dbReference type="NCBI Taxonomy" id="2710756"/>
    <lineage>
        <taxon>Bacteria</taxon>
        <taxon>Bacillati</taxon>
        <taxon>Actinomycetota</taxon>
        <taxon>Actinomycetes</taxon>
        <taxon>Kitasatosporales</taxon>
        <taxon>Streptomycetaceae</taxon>
        <taxon>Streptomyces</taxon>
    </lineage>
</organism>
<keyword evidence="2" id="KW-1185">Reference proteome</keyword>
<name>A0A7T1T4M5_9ACTN</name>
<accession>A0A7T1T4M5</accession>
<proteinExistence type="predicted"/>
<dbReference type="AlphaFoldDB" id="A0A7T1T4M5"/>
<dbReference type="EMBL" id="CP048882">
    <property type="protein sequence ID" value="QPP06319.1"/>
    <property type="molecule type" value="Genomic_DNA"/>
</dbReference>
<reference evidence="2" key="1">
    <citation type="submission" date="2020-02" db="EMBL/GenBank/DDBJ databases">
        <title>Streptomyces sp. ASO4wet.</title>
        <authorList>
            <person name="Risdian C."/>
            <person name="Landwehr W."/>
            <person name="Schupp P."/>
            <person name="Wink J."/>
        </authorList>
    </citation>
    <scope>NUCLEOTIDE SEQUENCE [LARGE SCALE GENOMIC DNA]</scope>
    <source>
        <strain evidence="2">ASO4wet</strain>
    </source>
</reference>
<gene>
    <name evidence="1" type="ORF">G4Z16_07785</name>
</gene>
<evidence type="ECO:0000313" key="1">
    <source>
        <dbReference type="EMBL" id="QPP06319.1"/>
    </source>
</evidence>
<dbReference type="KEGG" id="sbat:G4Z16_07785"/>
<sequence length="46" mass="5007">MSCRAETAHATYEETLLPALVTMLWCRRAARTALASTKATRGPLGE</sequence>
<evidence type="ECO:0000313" key="2">
    <source>
        <dbReference type="Proteomes" id="UP000595046"/>
    </source>
</evidence>
<dbReference type="RefSeq" id="WP_197350049.1">
    <property type="nucleotide sequence ID" value="NZ_CP048882.1"/>
</dbReference>
<protein>
    <submittedName>
        <fullName evidence="1">Uncharacterized protein</fullName>
    </submittedName>
</protein>
<dbReference type="Proteomes" id="UP000595046">
    <property type="component" value="Chromosome"/>
</dbReference>